<dbReference type="EMBL" id="FOZK01000001">
    <property type="protein sequence ID" value="SFR93042.1"/>
    <property type="molecule type" value="Genomic_DNA"/>
</dbReference>
<dbReference type="OrthoDB" id="8638at2157"/>
<dbReference type="STRING" id="767519.SAMN05216559_1207"/>
<dbReference type="RefSeq" id="WP_089814814.1">
    <property type="nucleotide sequence ID" value="NZ_FOZK01000001.1"/>
</dbReference>
<evidence type="ECO:0000259" key="2">
    <source>
        <dbReference type="PROSITE" id="PS50093"/>
    </source>
</evidence>
<dbReference type="SMART" id="SM00089">
    <property type="entry name" value="PKD"/>
    <property type="match status" value="1"/>
</dbReference>
<dbReference type="PROSITE" id="PS50093">
    <property type="entry name" value="PKD"/>
    <property type="match status" value="1"/>
</dbReference>
<feature type="domain" description="PKD" evidence="2">
    <location>
        <begin position="354"/>
        <end position="415"/>
    </location>
</feature>
<dbReference type="InterPro" id="IPR013783">
    <property type="entry name" value="Ig-like_fold"/>
</dbReference>
<dbReference type="InterPro" id="IPR006311">
    <property type="entry name" value="TAT_signal"/>
</dbReference>
<sequence>MPSDRTRFDRGTERAASETRASGGRGESRRSFLQLLGTGLVAAAGAGASGSVAAQSSGPEVTTLDLRVTDDPSLPAVDELFVFAHGWNSASSGPDLTATVVDGLAAAGYEPDAAVALVYQADASGPSGAIDQSAAAAAEFAPVVEDAIDAGAGSVRLAAHSLGGRVVLGTLSELGPGYVVDTVAPMGAAANGSTVTEGGQWYDGVAENAREVRNYHSRNDQVIGDGFGSGGTNGNPGDTALGAEGVPNPSAAPDTYTDVDVTDSVSGHGGYMSSPAVTGDLAEAIIQDDGEDTPTDTPDTETPDTETPDTETPDIETPDTETPDTETPPSGDLIASIDPGTTSAGTGELVQFWITDETGGSSWITDLQWELGDGTSASGWYADNRYGSAGTYTVTLTATDSAGNTSTDEVTVQIS</sequence>
<feature type="compositionally biased region" description="Basic and acidic residues" evidence="1">
    <location>
        <begin position="1"/>
        <end position="17"/>
    </location>
</feature>
<dbReference type="InterPro" id="IPR022409">
    <property type="entry name" value="PKD/Chitinase_dom"/>
</dbReference>
<feature type="region of interest" description="Disordered" evidence="1">
    <location>
        <begin position="288"/>
        <end position="330"/>
    </location>
</feature>
<dbReference type="SUPFAM" id="SSF49299">
    <property type="entry name" value="PKD domain"/>
    <property type="match status" value="1"/>
</dbReference>
<feature type="compositionally biased region" description="Low complexity" evidence="1">
    <location>
        <begin position="254"/>
        <end position="266"/>
    </location>
</feature>
<dbReference type="InterPro" id="IPR029058">
    <property type="entry name" value="AB_hydrolase_fold"/>
</dbReference>
<dbReference type="Gene3D" id="2.60.40.10">
    <property type="entry name" value="Immunoglobulins"/>
    <property type="match status" value="1"/>
</dbReference>
<evidence type="ECO:0000256" key="1">
    <source>
        <dbReference type="SAM" id="MobiDB-lite"/>
    </source>
</evidence>
<accession>A0A1I6KP72</accession>
<reference evidence="3 4" key="1">
    <citation type="submission" date="2016-10" db="EMBL/GenBank/DDBJ databases">
        <authorList>
            <person name="de Groot N.N."/>
        </authorList>
    </citation>
    <scope>NUCLEOTIDE SEQUENCE [LARGE SCALE GENOMIC DNA]</scope>
    <source>
        <strain evidence="3 4">CGMCC 1.10457</strain>
    </source>
</reference>
<dbReference type="AlphaFoldDB" id="A0A1I6KP72"/>
<organism evidence="3 4">
    <name type="scientific">Halomicrobium zhouii</name>
    <dbReference type="NCBI Taxonomy" id="767519"/>
    <lineage>
        <taxon>Archaea</taxon>
        <taxon>Methanobacteriati</taxon>
        <taxon>Methanobacteriota</taxon>
        <taxon>Stenosarchaea group</taxon>
        <taxon>Halobacteria</taxon>
        <taxon>Halobacteriales</taxon>
        <taxon>Haloarculaceae</taxon>
        <taxon>Halomicrobium</taxon>
    </lineage>
</organism>
<dbReference type="Proteomes" id="UP000199062">
    <property type="component" value="Unassembled WGS sequence"/>
</dbReference>
<dbReference type="PROSITE" id="PS51318">
    <property type="entry name" value="TAT"/>
    <property type="match status" value="1"/>
</dbReference>
<name>A0A1I6KP72_9EURY</name>
<proteinExistence type="predicted"/>
<gene>
    <name evidence="3" type="ORF">SAMN05216559_1207</name>
</gene>
<evidence type="ECO:0000313" key="4">
    <source>
        <dbReference type="Proteomes" id="UP000199062"/>
    </source>
</evidence>
<feature type="compositionally biased region" description="Gly residues" evidence="1">
    <location>
        <begin position="225"/>
        <end position="234"/>
    </location>
</feature>
<dbReference type="SUPFAM" id="SSF53474">
    <property type="entry name" value="alpha/beta-Hydrolases"/>
    <property type="match status" value="1"/>
</dbReference>
<feature type="compositionally biased region" description="Acidic residues" evidence="1">
    <location>
        <begin position="288"/>
        <end position="324"/>
    </location>
</feature>
<feature type="region of interest" description="Disordered" evidence="1">
    <location>
        <begin position="220"/>
        <end position="276"/>
    </location>
</feature>
<feature type="region of interest" description="Disordered" evidence="1">
    <location>
        <begin position="1"/>
        <end position="29"/>
    </location>
</feature>
<dbReference type="Pfam" id="PF18911">
    <property type="entry name" value="PKD_4"/>
    <property type="match status" value="1"/>
</dbReference>
<dbReference type="InterPro" id="IPR035986">
    <property type="entry name" value="PKD_dom_sf"/>
</dbReference>
<protein>
    <submittedName>
        <fullName evidence="3">PKD domain-containing protein</fullName>
    </submittedName>
</protein>
<dbReference type="Gene3D" id="3.40.50.1820">
    <property type="entry name" value="alpha/beta hydrolase"/>
    <property type="match status" value="1"/>
</dbReference>
<dbReference type="InterPro" id="IPR000601">
    <property type="entry name" value="PKD_dom"/>
</dbReference>
<evidence type="ECO:0000313" key="3">
    <source>
        <dbReference type="EMBL" id="SFR93042.1"/>
    </source>
</evidence>
<dbReference type="CDD" id="cd00146">
    <property type="entry name" value="PKD"/>
    <property type="match status" value="1"/>
</dbReference>
<keyword evidence="4" id="KW-1185">Reference proteome</keyword>